<sequence>MYSLKTIALKHSRLGFVSSLVGLLSAGLLIVLLQWSVVWQSVGFLALFTFFVYTRIAPLPTLEVLKEGVQWQSSQCQVNATLLYLNEYWMMLVLHPKPNSSLWQRLIIFCIKYQLIYRDQFDEPEYRLLRSKLFVQKLLDSPAQKNESEALK</sequence>
<proteinExistence type="predicted"/>
<gene>
    <name evidence="2" type="ORF">JHD44_03345</name>
</gene>
<keyword evidence="1" id="KW-0472">Membrane</keyword>
<name>A0ABS0Z7Q3_9GAMM</name>
<evidence type="ECO:0000256" key="1">
    <source>
        <dbReference type="SAM" id="Phobius"/>
    </source>
</evidence>
<protein>
    <submittedName>
        <fullName evidence="2">Uncharacterized protein</fullName>
    </submittedName>
</protein>
<dbReference type="EMBL" id="JAEMUH010000003">
    <property type="protein sequence ID" value="MBJ7549703.1"/>
    <property type="molecule type" value="Genomic_DNA"/>
</dbReference>
<keyword evidence="1" id="KW-1133">Transmembrane helix</keyword>
<evidence type="ECO:0000313" key="2">
    <source>
        <dbReference type="EMBL" id="MBJ7549703.1"/>
    </source>
</evidence>
<dbReference type="RefSeq" id="WP_199461090.1">
    <property type="nucleotide sequence ID" value="NZ_JAEMUH010000003.1"/>
</dbReference>
<evidence type="ECO:0000313" key="3">
    <source>
        <dbReference type="Proteomes" id="UP000598488"/>
    </source>
</evidence>
<accession>A0ABS0Z7Q3</accession>
<dbReference type="Proteomes" id="UP000598488">
    <property type="component" value="Unassembled WGS sequence"/>
</dbReference>
<feature type="transmembrane region" description="Helical" evidence="1">
    <location>
        <begin position="12"/>
        <end position="32"/>
    </location>
</feature>
<comment type="caution">
    <text evidence="2">The sequence shown here is derived from an EMBL/GenBank/DDBJ whole genome shotgun (WGS) entry which is preliminary data.</text>
</comment>
<feature type="transmembrane region" description="Helical" evidence="1">
    <location>
        <begin position="38"/>
        <end position="56"/>
    </location>
</feature>
<organism evidence="2 3">
    <name type="scientific">Marinomonas ostreistagni</name>
    <dbReference type="NCBI Taxonomy" id="359209"/>
    <lineage>
        <taxon>Bacteria</taxon>
        <taxon>Pseudomonadati</taxon>
        <taxon>Pseudomonadota</taxon>
        <taxon>Gammaproteobacteria</taxon>
        <taxon>Oceanospirillales</taxon>
        <taxon>Oceanospirillaceae</taxon>
        <taxon>Marinomonas</taxon>
    </lineage>
</organism>
<keyword evidence="1" id="KW-0812">Transmembrane</keyword>
<reference evidence="2 3" key="1">
    <citation type="submission" date="2020-12" db="EMBL/GenBank/DDBJ databases">
        <title>Comparative genome analysis of fungal antagonists Marinomonas ostreistagni 398 and M. spartinae 468.</title>
        <authorList>
            <person name="Fields J.L."/>
            <person name="Mavrodi O.V."/>
            <person name="Biber P.D."/>
            <person name="Indest K.J."/>
            <person name="Mavrodi D.V."/>
        </authorList>
    </citation>
    <scope>NUCLEOTIDE SEQUENCE [LARGE SCALE GENOMIC DNA]</scope>
    <source>
        <strain evidence="2 3">USM7</strain>
    </source>
</reference>
<keyword evidence="3" id="KW-1185">Reference proteome</keyword>